<comment type="caution">
    <text evidence="2">The sequence shown here is derived from an EMBL/GenBank/DDBJ whole genome shotgun (WGS) entry which is preliminary data.</text>
</comment>
<dbReference type="SUPFAM" id="SSF103515">
    <property type="entry name" value="Autotransporter"/>
    <property type="match status" value="1"/>
</dbReference>
<reference evidence="2 3" key="1">
    <citation type="journal article" date="2021" name="Arch. Microbiol.">
        <title>Thalassobius aquimarinus sp. nov., isolated from the Sea of Japan seashore.</title>
        <authorList>
            <person name="Kurilenko V.V."/>
            <person name="Romanenko L.A."/>
            <person name="Chernysheva N.Y."/>
            <person name="Velansky P.V."/>
            <person name="Tekutyeva L.A."/>
            <person name="Isaeva M.P."/>
            <person name="Mikhailov V.V."/>
        </authorList>
    </citation>
    <scope>NUCLEOTIDE SEQUENCE [LARGE SCALE GENOMIC DNA]</scope>
    <source>
        <strain evidence="2 3">KMM 8518</strain>
    </source>
</reference>
<dbReference type="Proteomes" id="UP001195941">
    <property type="component" value="Unassembled WGS sequence"/>
</dbReference>
<gene>
    <name evidence="2" type="ORF">IT775_17750</name>
</gene>
<name>A0ABS5HVJ5_9RHOB</name>
<evidence type="ECO:0000313" key="3">
    <source>
        <dbReference type="Proteomes" id="UP001195941"/>
    </source>
</evidence>
<protein>
    <submittedName>
        <fullName evidence="2">Autotransporter outer membrane beta-barrel domain-containing protein</fullName>
    </submittedName>
</protein>
<proteinExistence type="predicted"/>
<organism evidence="2 3">
    <name type="scientific">Thalassovita aquimarina</name>
    <dbReference type="NCBI Taxonomy" id="2785917"/>
    <lineage>
        <taxon>Bacteria</taxon>
        <taxon>Pseudomonadati</taxon>
        <taxon>Pseudomonadota</taxon>
        <taxon>Alphaproteobacteria</taxon>
        <taxon>Rhodobacterales</taxon>
        <taxon>Roseobacteraceae</taxon>
        <taxon>Thalassovita</taxon>
    </lineage>
</organism>
<dbReference type="EMBL" id="JADMKU010000021">
    <property type="protein sequence ID" value="MBR9652966.1"/>
    <property type="molecule type" value="Genomic_DNA"/>
</dbReference>
<accession>A0ABS5HVJ5</accession>
<feature type="domain" description="Autotransporter" evidence="1">
    <location>
        <begin position="1"/>
        <end position="208"/>
    </location>
</feature>
<dbReference type="PROSITE" id="PS51208">
    <property type="entry name" value="AUTOTRANSPORTER"/>
    <property type="match status" value="1"/>
</dbReference>
<dbReference type="InterPro" id="IPR005546">
    <property type="entry name" value="Autotransporte_beta"/>
</dbReference>
<evidence type="ECO:0000259" key="1">
    <source>
        <dbReference type="PROSITE" id="PS51208"/>
    </source>
</evidence>
<keyword evidence="3" id="KW-1185">Reference proteome</keyword>
<evidence type="ECO:0000313" key="2">
    <source>
        <dbReference type="EMBL" id="MBR9652966.1"/>
    </source>
</evidence>
<dbReference type="InterPro" id="IPR036709">
    <property type="entry name" value="Autotransporte_beta_dom_sf"/>
</dbReference>
<dbReference type="RefSeq" id="WP_212702591.1">
    <property type="nucleotide sequence ID" value="NZ_JADMKU010000021.1"/>
</dbReference>
<sequence>MLQFDYAKADEGVASTEGYGWLIGPYFAYRHPSQPLVFTGRLLYGRTENEIAPLGTYRDAFETDRWLAQLGATGRIEAGRWTVFPFLDVTHTRDDQKAYADSLGNRIPAQGFRLTNVELGSDFELQLAREDGRRVLTGGISGIWSATSGSGASVMREPAYEGGRIRVELGYGGWLRNGARFQFSAFGDGIGADGYTGYGLEGTYSLAF</sequence>
<dbReference type="Gene3D" id="2.40.128.130">
    <property type="entry name" value="Autotransporter beta-domain"/>
    <property type="match status" value="1"/>
</dbReference>